<dbReference type="STRING" id="31033.ENSTRUP00000004078"/>
<accession>H2RVB0</accession>
<dbReference type="FunCoup" id="H2RVB0">
    <property type="interactions" value="262"/>
</dbReference>
<dbReference type="FunFam" id="1.20.890.10:FF:000004">
    <property type="entry name" value="ropporin-1-like protein isoform X2"/>
    <property type="match status" value="1"/>
</dbReference>
<dbReference type="CDD" id="cd23019">
    <property type="entry name" value="DD_ROP"/>
    <property type="match status" value="1"/>
</dbReference>
<comment type="subcellular location">
    <subcellularLocation>
        <location evidence="1">Cell projection</location>
        <location evidence="1">Cilium</location>
        <location evidence="1">Flagellum</location>
    </subcellularLocation>
</comment>
<organism evidence="7 8">
    <name type="scientific">Takifugu rubripes</name>
    <name type="common">Japanese pufferfish</name>
    <name type="synonym">Fugu rubripes</name>
    <dbReference type="NCBI Taxonomy" id="31033"/>
    <lineage>
        <taxon>Eukaryota</taxon>
        <taxon>Metazoa</taxon>
        <taxon>Chordata</taxon>
        <taxon>Craniata</taxon>
        <taxon>Vertebrata</taxon>
        <taxon>Euteleostomi</taxon>
        <taxon>Actinopterygii</taxon>
        <taxon>Neopterygii</taxon>
        <taxon>Teleostei</taxon>
        <taxon>Neoteleostei</taxon>
        <taxon>Acanthomorphata</taxon>
        <taxon>Eupercaria</taxon>
        <taxon>Tetraodontiformes</taxon>
        <taxon>Tetradontoidea</taxon>
        <taxon>Tetraodontidae</taxon>
        <taxon>Takifugu</taxon>
    </lineage>
</organism>
<evidence type="ECO:0000256" key="5">
    <source>
        <dbReference type="ARBA" id="ARBA00035651"/>
    </source>
</evidence>
<dbReference type="CTD" id="83853"/>
<gene>
    <name evidence="7" type="primary">ropn1l</name>
</gene>
<keyword evidence="8" id="KW-1185">Reference proteome</keyword>
<dbReference type="PANTHER" id="PTHR14952:SF14">
    <property type="entry name" value="ROPPORIN-1-LIKE PROTEIN"/>
    <property type="match status" value="1"/>
</dbReference>
<proteinExistence type="inferred from homology"/>
<dbReference type="Ensembl" id="ENSTRUT00000004099.3">
    <property type="protein sequence ID" value="ENSTRUP00000004078.3"/>
    <property type="gene ID" value="ENSTRUG00000001772.3"/>
</dbReference>
<reference evidence="7 8" key="1">
    <citation type="journal article" date="2011" name="Genome Biol. Evol.">
        <title>Integration of the genetic map and genome assembly of fugu facilitates insights into distinct features of genome evolution in teleosts and mammals.</title>
        <authorList>
            <person name="Kai W."/>
            <person name="Kikuchi K."/>
            <person name="Tohari S."/>
            <person name="Chew A.K."/>
            <person name="Tay A."/>
            <person name="Fujiwara A."/>
            <person name="Hosoya S."/>
            <person name="Suetake H."/>
            <person name="Naruse K."/>
            <person name="Brenner S."/>
            <person name="Suzuki Y."/>
            <person name="Venkatesh B."/>
        </authorList>
    </citation>
    <scope>NUCLEOTIDE SEQUENCE [LARGE SCALE GENOMIC DNA]</scope>
</reference>
<dbReference type="InterPro" id="IPR047844">
    <property type="entry name" value="ROP_DD"/>
</dbReference>
<dbReference type="OrthoDB" id="10067602at2759"/>
<evidence type="ECO:0000313" key="8">
    <source>
        <dbReference type="Proteomes" id="UP000005226"/>
    </source>
</evidence>
<dbReference type="eggNOG" id="ENOG502QTNR">
    <property type="taxonomic scope" value="Eukaryota"/>
</dbReference>
<dbReference type="PANTHER" id="PTHR14952">
    <property type="entry name" value="ROPPORIN-1-LIKE PROTEIN"/>
    <property type="match status" value="1"/>
</dbReference>
<evidence type="ECO:0000256" key="3">
    <source>
        <dbReference type="ARBA" id="ARBA00023069"/>
    </source>
</evidence>
<evidence type="ECO:0000256" key="1">
    <source>
        <dbReference type="ARBA" id="ARBA00004230"/>
    </source>
</evidence>
<evidence type="ECO:0000256" key="6">
    <source>
        <dbReference type="ARBA" id="ARBA00040933"/>
    </source>
</evidence>
<dbReference type="GeneID" id="101075081"/>
<name>H2RVB0_TAKRU</name>
<evidence type="ECO:0000313" key="7">
    <source>
        <dbReference type="Ensembl" id="ENSTRUP00000004078.3"/>
    </source>
</evidence>
<reference evidence="7" key="2">
    <citation type="submission" date="2025-08" db="UniProtKB">
        <authorList>
            <consortium name="Ensembl"/>
        </authorList>
    </citation>
    <scope>IDENTIFICATION</scope>
</reference>
<keyword evidence="4" id="KW-0966">Cell projection</keyword>
<reference evidence="7" key="3">
    <citation type="submission" date="2025-09" db="UniProtKB">
        <authorList>
            <consortium name="Ensembl"/>
        </authorList>
    </citation>
    <scope>IDENTIFICATION</scope>
</reference>
<dbReference type="OMA" id="QWSSAYF"/>
<dbReference type="Gene3D" id="1.20.890.10">
    <property type="entry name" value="cAMP-dependent protein kinase regulatory subunit, dimerization-anchoring domain"/>
    <property type="match status" value="1"/>
</dbReference>
<keyword evidence="3" id="KW-0969">Cilium</keyword>
<protein>
    <recommendedName>
        <fullName evidence="6">Ropporin-1-like protein</fullName>
    </recommendedName>
</protein>
<dbReference type="SUPFAM" id="SSF47391">
    <property type="entry name" value="Dimerization-anchoring domain of cAMP-dependent PK regulatory subunit"/>
    <property type="match status" value="1"/>
</dbReference>
<dbReference type="GO" id="GO:0031514">
    <property type="term" value="C:motile cilium"/>
    <property type="evidence" value="ECO:0007669"/>
    <property type="project" value="UniProtKB-SubCell"/>
</dbReference>
<dbReference type="AlphaFoldDB" id="H2RVB0"/>
<dbReference type="GeneTree" id="ENSGT00390000012731"/>
<evidence type="ECO:0000256" key="2">
    <source>
        <dbReference type="ARBA" id="ARBA00022846"/>
    </source>
</evidence>
<dbReference type="Proteomes" id="UP000005226">
    <property type="component" value="Chromosome 10"/>
</dbReference>
<dbReference type="InParanoid" id="H2RVB0"/>
<keyword evidence="2" id="KW-0282">Flagellum</keyword>
<dbReference type="RefSeq" id="XP_029699055.1">
    <property type="nucleotide sequence ID" value="XM_029843195.1"/>
</dbReference>
<evidence type="ECO:0000256" key="4">
    <source>
        <dbReference type="ARBA" id="ARBA00023273"/>
    </source>
</evidence>
<comment type="similarity">
    <text evidence="5">Belongs to the ropporin family.</text>
</comment>
<sequence>MPLPDTIYCGQQIHIPPQLPDILKSFTKAAIRTQPTDVLQWAEAYFTALSKGEFLPVKERLEMNIASQTTDTGLTPGLLKVLHKQLSQRQKCSRKELQNKWKGVCLPPEQLETLLSLGSFGSVVDWMSFFALGCSTLGGSLMTSLKFACEILTEDEEGGAARIPFTTFVTLYTYLAHLDGDIPQEHMDRFLESLQERVHHRAAEATGEQGAHMGVAGGLTLMAAHTGTVMHLYFSTAGDANWLL</sequence>
<dbReference type="HOGENOM" id="CLU_069829_1_0_1"/>